<evidence type="ECO:0000313" key="3">
    <source>
        <dbReference type="Proteomes" id="UP000002489"/>
    </source>
</evidence>
<dbReference type="InterPro" id="IPR036047">
    <property type="entry name" value="F-box-like_dom_sf"/>
</dbReference>
<dbReference type="Proteomes" id="UP000002489">
    <property type="component" value="Unassembled WGS sequence"/>
</dbReference>
<organism evidence="2 3">
    <name type="scientific">Fusarium oxysporum (strain Fo5176)</name>
    <name type="common">Fusarium vascular wilt</name>
    <dbReference type="NCBI Taxonomy" id="660025"/>
    <lineage>
        <taxon>Eukaryota</taxon>
        <taxon>Fungi</taxon>
        <taxon>Dikarya</taxon>
        <taxon>Ascomycota</taxon>
        <taxon>Pezizomycotina</taxon>
        <taxon>Sordariomycetes</taxon>
        <taxon>Hypocreomycetidae</taxon>
        <taxon>Hypocreales</taxon>
        <taxon>Nectriaceae</taxon>
        <taxon>Fusarium</taxon>
        <taxon>Fusarium oxysporum species complex</taxon>
    </lineage>
</organism>
<dbReference type="AlphaFoldDB" id="A0A0D2XGI4"/>
<dbReference type="PROSITE" id="PS50181">
    <property type="entry name" value="FBOX"/>
    <property type="match status" value="1"/>
</dbReference>
<dbReference type="EnsemblFungi" id="FOXG_03027T0">
    <property type="protein sequence ID" value="FOXG_03027P0"/>
    <property type="gene ID" value="FOXG_03027"/>
</dbReference>
<proteinExistence type="predicted"/>
<reference evidence="2" key="2">
    <citation type="submission" date="2025-08" db="UniProtKB">
        <authorList>
            <consortium name="EnsemblFungi"/>
        </authorList>
    </citation>
    <scope>IDENTIFICATION</scope>
    <source>
        <strain evidence="2">4287 / CBS 123668 / FGSC 9935 / NRRL 34936</strain>
    </source>
</reference>
<evidence type="ECO:0000313" key="2">
    <source>
        <dbReference type="EnsemblFungi" id="FOXG_03027P0"/>
    </source>
</evidence>
<dbReference type="InterPro" id="IPR001810">
    <property type="entry name" value="F-box_dom"/>
</dbReference>
<sequence length="389" mass="43417">MATHCNVLQQFTRTEESEFKGMIRYVPNRNRLLPSTTSISNQPRLLASSLGQLDCLPAELLLSVLDLLDFQSLSRLSRVSLLGKDVIEDLPVYWETVQHAPEALAVLGQTHLLSYHPATLLHSALRQSKCVSCLAFGGFLFLPTCERVCFECLYENQALRMTSPAMAKECFSLTDHDLQRIPVMHSVPGTFGLRFQFVHKQAERLVSVKQAKELALEIHGSAEKLTRLRPTYRPGRTSMKDAAIFRHFHEAPLDPPGCDLSRLPRKAEVVEDDFGGMASIRFPSLSDAGTDKGVLCQGCLVTYSHYMQGVLPQSTLSELVPVDVGPYRPLLALLTRLWSTEGFAEHAHQCYGVRRILGHCRSCTLMVLKSLTAIHDQPAAYLRGDPFIT</sequence>
<feature type="domain" description="F-box" evidence="1">
    <location>
        <begin position="50"/>
        <end position="97"/>
    </location>
</feature>
<dbReference type="STRING" id="426428.A0A0D2XGI4"/>
<reference evidence="3" key="1">
    <citation type="journal article" date="2012" name="Mol. Plant Microbe Interact.">
        <title>A highly conserved effector in Fusarium oxysporum is required for full virulence on Arabidopsis.</title>
        <authorList>
            <person name="Thatcher L.F."/>
            <person name="Gardiner D.M."/>
            <person name="Kazan K."/>
            <person name="Manners J."/>
        </authorList>
    </citation>
    <scope>NUCLEOTIDE SEQUENCE [LARGE SCALE GENOMIC DNA]</scope>
    <source>
        <strain evidence="3">Fo5176</strain>
    </source>
</reference>
<dbReference type="SUPFAM" id="SSF81383">
    <property type="entry name" value="F-box domain"/>
    <property type="match status" value="1"/>
</dbReference>
<name>A0A0D2XGI4_FUSOF</name>
<accession>A0A0D2XGI4</accession>
<evidence type="ECO:0000259" key="1">
    <source>
        <dbReference type="PROSITE" id="PS50181"/>
    </source>
</evidence>
<protein>
    <recommendedName>
        <fullName evidence="1">F-box domain-containing protein</fullName>
    </recommendedName>
</protein>